<keyword evidence="4 9" id="KW-0853">WD repeat</keyword>
<keyword evidence="6" id="KW-0539">Nucleus</keyword>
<keyword evidence="7" id="KW-0687">Ribonucleoprotein</keyword>
<dbReference type="FunFam" id="2.130.10.10:FF:000132">
    <property type="entry name" value="DDB1- and CUL4-associated factor 13"/>
    <property type="match status" value="1"/>
</dbReference>
<accession>A0A383VUW3</accession>
<proteinExistence type="inferred from homology"/>
<dbReference type="PROSITE" id="PS50082">
    <property type="entry name" value="WD_REPEATS_2"/>
    <property type="match status" value="4"/>
</dbReference>
<feature type="repeat" description="WD" evidence="9">
    <location>
        <begin position="287"/>
        <end position="323"/>
    </location>
</feature>
<evidence type="ECO:0000313" key="13">
    <source>
        <dbReference type="Proteomes" id="UP000256970"/>
    </source>
</evidence>
<evidence type="ECO:0000313" key="12">
    <source>
        <dbReference type="EMBL" id="SZX77671.1"/>
    </source>
</evidence>
<dbReference type="Gene3D" id="2.130.10.10">
    <property type="entry name" value="YVTN repeat-like/Quinoprotein amine dehydrogenase"/>
    <property type="match status" value="2"/>
</dbReference>
<sequence length="449" mass="50956">MKVKVLNRNEEEFTRERAQDLKKVHRNYEPALHQFQRAHEYTRALNAAKLQKVFAKPFIAALTHSDGITCLARNPRILNSLLAGSADGDIRIWDIPVQRTLRRLKGHTGAVKGISFAPDGETCVSCSTDCSVRLWKVPFAPLEPGPVEAEEAPVFEFQGRNAFRAIDHHWREHLFATAGAAVEVWSHERSEPVNTFTWGADSVLSVKFNPAESDVFASTGGDRSIALYDLRSARPIRKLVMQTRTNAVAWNPMEAFNFTAASEDCNLYTYDMRKLQAAACVHKDFVSAVMDVDYSPTGREFVAGGYDRSVRIFNFNAGHSREVYHTKRMQRVFCVRFSGDGSYVFSGSDDMNVRVWKADASEQLGVTLPREKHKAAYNKALINRYKHMPEVKRIVRHRHVPVAIHKASKMRRIVQDSDKRKLQRRIQHSAPGAITVKPERKKKIVAELE</sequence>
<dbReference type="SMART" id="SM00320">
    <property type="entry name" value="WD40"/>
    <property type="match status" value="6"/>
</dbReference>
<dbReference type="InterPro" id="IPR020472">
    <property type="entry name" value="WD40_PAC1"/>
</dbReference>
<dbReference type="STRING" id="3088.A0A383VUW3"/>
<dbReference type="InterPro" id="IPR001680">
    <property type="entry name" value="WD40_rpt"/>
</dbReference>
<dbReference type="SUPFAM" id="SSF50978">
    <property type="entry name" value="WD40 repeat-like"/>
    <property type="match status" value="1"/>
</dbReference>
<dbReference type="PANTHER" id="PTHR22851:SF0">
    <property type="entry name" value="DDB1- AND CUL4-ASSOCIATED FACTOR 13"/>
    <property type="match status" value="1"/>
</dbReference>
<dbReference type="InterPro" id="IPR015943">
    <property type="entry name" value="WD40/YVTN_repeat-like_dom_sf"/>
</dbReference>
<dbReference type="CDD" id="cd00200">
    <property type="entry name" value="WD40"/>
    <property type="match status" value="1"/>
</dbReference>
<dbReference type="PROSITE" id="PS50294">
    <property type="entry name" value="WD_REPEATS_REGION"/>
    <property type="match status" value="3"/>
</dbReference>
<dbReference type="PANTHER" id="PTHR22851">
    <property type="entry name" value="U3 SMALL NUCLEOLAR RNA U3 SNORNA ASSOCIATED PROTEIN"/>
    <property type="match status" value="1"/>
</dbReference>
<dbReference type="EMBL" id="FNXT01001291">
    <property type="protein sequence ID" value="SZX77671.1"/>
    <property type="molecule type" value="Genomic_DNA"/>
</dbReference>
<dbReference type="InterPro" id="IPR007287">
    <property type="entry name" value="Sof1"/>
</dbReference>
<dbReference type="PRINTS" id="PR00320">
    <property type="entry name" value="GPROTEINBRPT"/>
</dbReference>
<dbReference type="UniPathway" id="UPA00143"/>
<keyword evidence="5" id="KW-0677">Repeat</keyword>
<dbReference type="GO" id="GO:0000462">
    <property type="term" value="P:maturation of SSU-rRNA from tricistronic rRNA transcript (SSU-rRNA, 5.8S rRNA, LSU-rRNA)"/>
    <property type="evidence" value="ECO:0007669"/>
    <property type="project" value="TreeGrafter"/>
</dbReference>
<feature type="repeat" description="WD" evidence="9">
    <location>
        <begin position="325"/>
        <end position="366"/>
    </location>
</feature>
<dbReference type="GO" id="GO:0016567">
    <property type="term" value="P:protein ubiquitination"/>
    <property type="evidence" value="ECO:0007669"/>
    <property type="project" value="UniProtKB-UniPathway"/>
</dbReference>
<comment type="similarity">
    <text evidence="2">Belongs to the WD repeat DCAF13/WDSOF1 family.</text>
</comment>
<evidence type="ECO:0000256" key="9">
    <source>
        <dbReference type="PROSITE-ProRule" id="PRU00221"/>
    </source>
</evidence>
<name>A0A383VUW3_TETOB</name>
<dbReference type="InterPro" id="IPR019775">
    <property type="entry name" value="WD40_repeat_CS"/>
</dbReference>
<reference evidence="11 13" key="1">
    <citation type="submission" date="2016-10" db="EMBL/GenBank/DDBJ databases">
        <authorList>
            <person name="Cai Z."/>
        </authorList>
    </citation>
    <scope>NUCLEOTIDE SEQUENCE [LARGE SCALE GENOMIC DNA]</scope>
</reference>
<evidence type="ECO:0000256" key="8">
    <source>
        <dbReference type="ARBA" id="ARBA00032239"/>
    </source>
</evidence>
<feature type="repeat" description="WD" evidence="9">
    <location>
        <begin position="61"/>
        <end position="103"/>
    </location>
</feature>
<dbReference type="Pfam" id="PF04158">
    <property type="entry name" value="Sof1"/>
    <property type="match status" value="1"/>
</dbReference>
<evidence type="ECO:0000313" key="11">
    <source>
        <dbReference type="EMBL" id="SZX69288.1"/>
    </source>
</evidence>
<evidence type="ECO:0000256" key="5">
    <source>
        <dbReference type="ARBA" id="ARBA00022737"/>
    </source>
</evidence>
<evidence type="ECO:0000256" key="6">
    <source>
        <dbReference type="ARBA" id="ARBA00023242"/>
    </source>
</evidence>
<dbReference type="PROSITE" id="PS00678">
    <property type="entry name" value="WD_REPEATS_1"/>
    <property type="match status" value="1"/>
</dbReference>
<feature type="repeat" description="WD" evidence="9">
    <location>
        <begin position="104"/>
        <end position="137"/>
    </location>
</feature>
<feature type="domain" description="Sof1-like protein" evidence="10">
    <location>
        <begin position="358"/>
        <end position="444"/>
    </location>
</feature>
<keyword evidence="13" id="KW-1185">Reference proteome</keyword>
<evidence type="ECO:0000256" key="4">
    <source>
        <dbReference type="ARBA" id="ARBA00022574"/>
    </source>
</evidence>
<evidence type="ECO:0000256" key="7">
    <source>
        <dbReference type="ARBA" id="ARBA00023274"/>
    </source>
</evidence>
<organism evidence="11 13">
    <name type="scientific">Tetradesmus obliquus</name>
    <name type="common">Green alga</name>
    <name type="synonym">Acutodesmus obliquus</name>
    <dbReference type="NCBI Taxonomy" id="3088"/>
    <lineage>
        <taxon>Eukaryota</taxon>
        <taxon>Viridiplantae</taxon>
        <taxon>Chlorophyta</taxon>
        <taxon>core chlorophytes</taxon>
        <taxon>Chlorophyceae</taxon>
        <taxon>CS clade</taxon>
        <taxon>Sphaeropleales</taxon>
        <taxon>Scenedesmaceae</taxon>
        <taxon>Tetradesmus</taxon>
    </lineage>
</organism>
<comment type="subcellular location">
    <subcellularLocation>
        <location evidence="1">Nucleus</location>
        <location evidence="1">Nucleolus</location>
    </subcellularLocation>
</comment>
<gene>
    <name evidence="12" type="ORF">BQ4739_LOCUS18021</name>
    <name evidence="11" type="ORF">BQ4739_LOCUS9579</name>
</gene>
<dbReference type="InterPro" id="IPR051733">
    <property type="entry name" value="WD_repeat_DCAF13/WDSOF1"/>
</dbReference>
<dbReference type="GO" id="GO:0032040">
    <property type="term" value="C:small-subunit processome"/>
    <property type="evidence" value="ECO:0007669"/>
    <property type="project" value="TreeGrafter"/>
</dbReference>
<protein>
    <recommendedName>
        <fullName evidence="3">DDB1- and CUL4-associated factor 13</fullName>
    </recommendedName>
    <alternativeName>
        <fullName evidence="8">WD repeat and SOF domain-containing protein 1</fullName>
    </alternativeName>
</protein>
<evidence type="ECO:0000256" key="2">
    <source>
        <dbReference type="ARBA" id="ARBA00005649"/>
    </source>
</evidence>
<dbReference type="EMBL" id="FNXT01000918">
    <property type="protein sequence ID" value="SZX69288.1"/>
    <property type="molecule type" value="Genomic_DNA"/>
</dbReference>
<evidence type="ECO:0000259" key="10">
    <source>
        <dbReference type="Pfam" id="PF04158"/>
    </source>
</evidence>
<dbReference type="Pfam" id="PF00400">
    <property type="entry name" value="WD40"/>
    <property type="match status" value="4"/>
</dbReference>
<evidence type="ECO:0000256" key="1">
    <source>
        <dbReference type="ARBA" id="ARBA00004604"/>
    </source>
</evidence>
<evidence type="ECO:0000256" key="3">
    <source>
        <dbReference type="ARBA" id="ARBA00021762"/>
    </source>
</evidence>
<dbReference type="AlphaFoldDB" id="A0A383VUW3"/>
<dbReference type="InterPro" id="IPR036322">
    <property type="entry name" value="WD40_repeat_dom_sf"/>
</dbReference>
<dbReference type="Proteomes" id="UP000256970">
    <property type="component" value="Unassembled WGS sequence"/>
</dbReference>